<dbReference type="InterPro" id="IPR005123">
    <property type="entry name" value="Oxoglu/Fe-dep_dioxygenase_dom"/>
</dbReference>
<keyword evidence="2" id="KW-0560">Oxidoreductase</keyword>
<reference evidence="5" key="1">
    <citation type="submission" date="2020-01" db="EMBL/GenBank/DDBJ databases">
        <authorList>
            <consortium name="DOE Joint Genome Institute"/>
            <person name="Haridas S."/>
            <person name="Albert R."/>
            <person name="Binder M."/>
            <person name="Bloem J."/>
            <person name="Labutti K."/>
            <person name="Salamov A."/>
            <person name="Andreopoulos B."/>
            <person name="Baker S.E."/>
            <person name="Barry K."/>
            <person name="Bills G."/>
            <person name="Bluhm B.H."/>
            <person name="Cannon C."/>
            <person name="Castanera R."/>
            <person name="Culley D.E."/>
            <person name="Daum C."/>
            <person name="Ezra D."/>
            <person name="Gonzalez J.B."/>
            <person name="Henrissat B."/>
            <person name="Kuo A."/>
            <person name="Liang C."/>
            <person name="Lipzen A."/>
            <person name="Lutzoni F."/>
            <person name="Magnuson J."/>
            <person name="Mondo S."/>
            <person name="Nolan M."/>
            <person name="Ohm R."/>
            <person name="Pangilinan J."/>
            <person name="Park H.-J."/>
            <person name="Ramirez L."/>
            <person name="Alfaro M."/>
            <person name="Sun H."/>
            <person name="Tritt A."/>
            <person name="Yoshinaga Y."/>
            <person name="Zwiers L.-H."/>
            <person name="Turgeon B.G."/>
            <person name="Goodwin S.B."/>
            <person name="Spatafora J.W."/>
            <person name="Crous P.W."/>
            <person name="Grigoriev I.V."/>
        </authorList>
    </citation>
    <scope>NUCLEOTIDE SEQUENCE</scope>
    <source>
        <strain evidence="5">CBS 342.82</strain>
    </source>
</reference>
<evidence type="ECO:0000256" key="2">
    <source>
        <dbReference type="RuleBase" id="RU003682"/>
    </source>
</evidence>
<dbReference type="PROSITE" id="PS51471">
    <property type="entry name" value="FE2OG_OXY"/>
    <property type="match status" value="1"/>
</dbReference>
<dbReference type="InterPro" id="IPR050231">
    <property type="entry name" value="Iron_ascorbate_oxido_reductase"/>
</dbReference>
<dbReference type="PRINTS" id="PR00682">
    <property type="entry name" value="IPNSYNTHASE"/>
</dbReference>
<dbReference type="InterPro" id="IPR044861">
    <property type="entry name" value="IPNS-like_FE2OG_OXY"/>
</dbReference>
<dbReference type="GO" id="GO:0046872">
    <property type="term" value="F:metal ion binding"/>
    <property type="evidence" value="ECO:0007669"/>
    <property type="project" value="UniProtKB-KW"/>
</dbReference>
<proteinExistence type="inferred from homology"/>
<dbReference type="Pfam" id="PF14226">
    <property type="entry name" value="DIOX_N"/>
    <property type="match status" value="1"/>
</dbReference>
<protein>
    <submittedName>
        <fullName evidence="5">2OG-Fe(II) oxygenase family oxidoreductase</fullName>
    </submittedName>
</protein>
<keyword evidence="2" id="KW-0408">Iron</keyword>
<dbReference type="GeneID" id="54360069"/>
<feature type="domain" description="Fe2OG dioxygenase" evidence="3">
    <location>
        <begin position="188"/>
        <end position="292"/>
    </location>
</feature>
<evidence type="ECO:0000313" key="4">
    <source>
        <dbReference type="Proteomes" id="UP000504637"/>
    </source>
</evidence>
<dbReference type="Pfam" id="PF03171">
    <property type="entry name" value="2OG-FeII_Oxy"/>
    <property type="match status" value="1"/>
</dbReference>
<dbReference type="AlphaFoldDB" id="A0A6J3M0G3"/>
<keyword evidence="2" id="KW-0479">Metal-binding</keyword>
<reference evidence="5" key="2">
    <citation type="submission" date="2020-04" db="EMBL/GenBank/DDBJ databases">
        <authorList>
            <consortium name="NCBI Genome Project"/>
        </authorList>
    </citation>
    <scope>NUCLEOTIDE SEQUENCE</scope>
    <source>
        <strain evidence="5">CBS 342.82</strain>
    </source>
</reference>
<comment type="similarity">
    <text evidence="1 2">Belongs to the iron/ascorbate-dependent oxidoreductase family.</text>
</comment>
<dbReference type="OrthoDB" id="288590at2759"/>
<name>A0A6J3M0G3_9PEZI</name>
<reference evidence="5" key="3">
    <citation type="submission" date="2025-08" db="UniProtKB">
        <authorList>
            <consortium name="RefSeq"/>
        </authorList>
    </citation>
    <scope>IDENTIFICATION</scope>
    <source>
        <strain evidence="5">CBS 342.82</strain>
    </source>
</reference>
<dbReference type="PANTHER" id="PTHR47990">
    <property type="entry name" value="2-OXOGLUTARATE (2OG) AND FE(II)-DEPENDENT OXYGENASE SUPERFAMILY PROTEIN-RELATED"/>
    <property type="match status" value="1"/>
</dbReference>
<keyword evidence="4" id="KW-1185">Reference proteome</keyword>
<dbReference type="SUPFAM" id="SSF51197">
    <property type="entry name" value="Clavaminate synthase-like"/>
    <property type="match status" value="1"/>
</dbReference>
<dbReference type="Proteomes" id="UP000504637">
    <property type="component" value="Unplaced"/>
</dbReference>
<sequence length="332" mass="37035">MGAITQPPVHTIPVVDISPFLKSPSSDAADQVVRQMRHACHTYGFFYLVGHGVSEEVRRGHLDRAKLFFTLSEEEKMDVWIGKCMGKSHRGYEPSGIQTHKEGLKPDTKEAFIIGREVPADDPTAGTFSTGPNLWPKALADEDFKTPILNYQADMLELSKVLLKILARGLPAEWSVTEETMLEFAETPSMPMRLLHYAPQPFKDPSQFGVGDHTDYGGITILLAEDNSKGLEVWYPPTETWIEVPIIPGSYVINMGDMMHHWTNGYYRSARHRVVSWNTSEPRYSAPWFLNGKLDLQCAALDGSGASTTPAEHIMARLMATMGDRSGKKLAE</sequence>
<organism evidence="5">
    <name type="scientific">Dissoconium aciculare CBS 342.82</name>
    <dbReference type="NCBI Taxonomy" id="1314786"/>
    <lineage>
        <taxon>Eukaryota</taxon>
        <taxon>Fungi</taxon>
        <taxon>Dikarya</taxon>
        <taxon>Ascomycota</taxon>
        <taxon>Pezizomycotina</taxon>
        <taxon>Dothideomycetes</taxon>
        <taxon>Dothideomycetidae</taxon>
        <taxon>Mycosphaerellales</taxon>
        <taxon>Dissoconiaceae</taxon>
        <taxon>Dissoconium</taxon>
    </lineage>
</organism>
<dbReference type="InterPro" id="IPR027443">
    <property type="entry name" value="IPNS-like_sf"/>
</dbReference>
<dbReference type="RefSeq" id="XP_033458547.1">
    <property type="nucleotide sequence ID" value="XM_033602269.1"/>
</dbReference>
<gene>
    <name evidence="5" type="ORF">K489DRAFT_340636</name>
</gene>
<dbReference type="GO" id="GO:0044283">
    <property type="term" value="P:small molecule biosynthetic process"/>
    <property type="evidence" value="ECO:0007669"/>
    <property type="project" value="UniProtKB-ARBA"/>
</dbReference>
<evidence type="ECO:0000259" key="3">
    <source>
        <dbReference type="PROSITE" id="PS51471"/>
    </source>
</evidence>
<dbReference type="InterPro" id="IPR026992">
    <property type="entry name" value="DIOX_N"/>
</dbReference>
<dbReference type="GO" id="GO:0016491">
    <property type="term" value="F:oxidoreductase activity"/>
    <property type="evidence" value="ECO:0007669"/>
    <property type="project" value="UniProtKB-KW"/>
</dbReference>
<accession>A0A6J3M0G3</accession>
<evidence type="ECO:0000313" key="5">
    <source>
        <dbReference type="RefSeq" id="XP_033458547.1"/>
    </source>
</evidence>
<evidence type="ECO:0000256" key="1">
    <source>
        <dbReference type="ARBA" id="ARBA00008056"/>
    </source>
</evidence>
<dbReference type="Gene3D" id="2.60.120.330">
    <property type="entry name" value="B-lactam Antibiotic, Isopenicillin N Synthase, Chain"/>
    <property type="match status" value="1"/>
</dbReference>